<evidence type="ECO:0000256" key="1">
    <source>
        <dbReference type="ARBA" id="ARBA00023125"/>
    </source>
</evidence>
<dbReference type="GO" id="GO:0043531">
    <property type="term" value="F:ADP binding"/>
    <property type="evidence" value="ECO:0007669"/>
    <property type="project" value="InterPro"/>
</dbReference>
<dbReference type="Pfam" id="PF00486">
    <property type="entry name" value="Trans_reg_C"/>
    <property type="match status" value="1"/>
</dbReference>
<dbReference type="EMBL" id="FOAJ01000004">
    <property type="protein sequence ID" value="SEK94617.1"/>
    <property type="molecule type" value="Genomic_DNA"/>
</dbReference>
<dbReference type="GO" id="GO:0006355">
    <property type="term" value="P:regulation of DNA-templated transcription"/>
    <property type="evidence" value="ECO:0007669"/>
    <property type="project" value="InterPro"/>
</dbReference>
<name>A0A1H7L8M9_9BURK</name>
<keyword evidence="1 2" id="KW-0238">DNA-binding</keyword>
<keyword evidence="5" id="KW-1185">Reference proteome</keyword>
<dbReference type="InterPro" id="IPR036388">
    <property type="entry name" value="WH-like_DNA-bd_sf"/>
</dbReference>
<gene>
    <name evidence="4" type="ORF">SAMN05192542_104208</name>
</gene>
<accession>A0A1H7L8M9</accession>
<dbReference type="SUPFAM" id="SSF46894">
    <property type="entry name" value="C-terminal effector domain of the bipartite response regulators"/>
    <property type="match status" value="1"/>
</dbReference>
<dbReference type="SMART" id="SM00862">
    <property type="entry name" value="Trans_reg_C"/>
    <property type="match status" value="1"/>
</dbReference>
<dbReference type="AlphaFoldDB" id="A0A1H7L8M9"/>
<dbReference type="Proteomes" id="UP000199120">
    <property type="component" value="Unassembled WGS sequence"/>
</dbReference>
<reference evidence="5" key="1">
    <citation type="submission" date="2016-10" db="EMBL/GenBank/DDBJ databases">
        <authorList>
            <person name="Varghese N."/>
            <person name="Submissions S."/>
        </authorList>
    </citation>
    <scope>NUCLEOTIDE SEQUENCE [LARGE SCALE GENOMIC DNA]</scope>
    <source>
        <strain evidence="5">LMG 26416</strain>
    </source>
</reference>
<feature type="DNA-binding region" description="OmpR/PhoB-type" evidence="2">
    <location>
        <begin position="1"/>
        <end position="94"/>
    </location>
</feature>
<protein>
    <submittedName>
        <fullName evidence="4">Predicted ATPase</fullName>
    </submittedName>
</protein>
<feature type="domain" description="OmpR/PhoB-type" evidence="3">
    <location>
        <begin position="1"/>
        <end position="94"/>
    </location>
</feature>
<dbReference type="InterPro" id="IPR027417">
    <property type="entry name" value="P-loop_NTPase"/>
</dbReference>
<dbReference type="InterPro" id="IPR001867">
    <property type="entry name" value="OmpR/PhoB-type_DNA-bd"/>
</dbReference>
<dbReference type="STRING" id="416943.SAMN05445871_3968"/>
<dbReference type="Gene3D" id="1.10.10.10">
    <property type="entry name" value="Winged helix-like DNA-binding domain superfamily/Winged helix DNA-binding domain"/>
    <property type="match status" value="1"/>
</dbReference>
<dbReference type="PANTHER" id="PTHR47691:SF3">
    <property type="entry name" value="HTH-TYPE TRANSCRIPTIONAL REGULATOR RV0890C-RELATED"/>
    <property type="match status" value="1"/>
</dbReference>
<evidence type="ECO:0000256" key="2">
    <source>
        <dbReference type="PROSITE-ProRule" id="PRU01091"/>
    </source>
</evidence>
<evidence type="ECO:0000313" key="4">
    <source>
        <dbReference type="EMBL" id="SEK94617.1"/>
    </source>
</evidence>
<dbReference type="GO" id="GO:0003677">
    <property type="term" value="F:DNA binding"/>
    <property type="evidence" value="ECO:0007669"/>
    <property type="project" value="UniProtKB-UniRule"/>
</dbReference>
<dbReference type="CDD" id="cd00383">
    <property type="entry name" value="trans_reg_C"/>
    <property type="match status" value="1"/>
</dbReference>
<dbReference type="GO" id="GO:0000160">
    <property type="term" value="P:phosphorelay signal transduction system"/>
    <property type="evidence" value="ECO:0007669"/>
    <property type="project" value="InterPro"/>
</dbReference>
<dbReference type="InterPro" id="IPR002182">
    <property type="entry name" value="NB-ARC"/>
</dbReference>
<evidence type="ECO:0000313" key="5">
    <source>
        <dbReference type="Proteomes" id="UP000199120"/>
    </source>
</evidence>
<dbReference type="PANTHER" id="PTHR47691">
    <property type="entry name" value="REGULATOR-RELATED"/>
    <property type="match status" value="1"/>
</dbReference>
<dbReference type="PROSITE" id="PS51755">
    <property type="entry name" value="OMPR_PHOB"/>
    <property type="match status" value="1"/>
</dbReference>
<dbReference type="InterPro" id="IPR016032">
    <property type="entry name" value="Sig_transdc_resp-reg_C-effctor"/>
</dbReference>
<dbReference type="Pfam" id="PF00931">
    <property type="entry name" value="NB-ARC"/>
    <property type="match status" value="1"/>
</dbReference>
<dbReference type="PRINTS" id="PR00364">
    <property type="entry name" value="DISEASERSIST"/>
</dbReference>
<dbReference type="Gene3D" id="3.40.50.300">
    <property type="entry name" value="P-loop containing nucleotide triphosphate hydrolases"/>
    <property type="match status" value="1"/>
</dbReference>
<sequence>MFIIGRLQIIEERREILRDGMPVKVGSRAFDLLWLLIQERGRVVSQKEILERVWPGVVVEENNIQVQIAFLRKLLGPDRSAIRTVPGRGYLLVGANGEETQALSHSYRIPDNGAASAGTSATLFGHGADSAIIEMLRVSPIVTLVGPPGAGKSCIARRVFQHVRSKFADGAVAITLSTATAGSVIPALVADTLGLAREFTQALMVDDVVASLAGRQVLLFLDDCEHVVDAAAEFAELLVESNTSIRILCTSREGLRAKSEAIFKVSGLELPDETALGESLANAEAVRLFIARARTVDPMFPDDAASLPRIATICRRLDGNPLAIELAASRAATLGMQVVEDQMHDRFAVLTGGSRNAPERHRSLKGAYDWSYRLLNEHEQVLFRNTSTLDAPFSFDDILRLGAALRLSETATIESLCGLIAKSLVTRQADGEHFGMLESARAYALYQHTANEEASAAQSLMVALAPPVSLSTQEETSPLLAD</sequence>
<dbReference type="RefSeq" id="WP_167627123.1">
    <property type="nucleotide sequence ID" value="NZ_FNSR01000002.1"/>
</dbReference>
<organism evidence="4 5">
    <name type="scientific">Paraburkholderia caballeronis</name>
    <dbReference type="NCBI Taxonomy" id="416943"/>
    <lineage>
        <taxon>Bacteria</taxon>
        <taxon>Pseudomonadati</taxon>
        <taxon>Pseudomonadota</taxon>
        <taxon>Betaproteobacteria</taxon>
        <taxon>Burkholderiales</taxon>
        <taxon>Burkholderiaceae</taxon>
        <taxon>Paraburkholderia</taxon>
    </lineage>
</organism>
<dbReference type="SUPFAM" id="SSF52540">
    <property type="entry name" value="P-loop containing nucleoside triphosphate hydrolases"/>
    <property type="match status" value="1"/>
</dbReference>
<evidence type="ECO:0000259" key="3">
    <source>
        <dbReference type="PROSITE" id="PS51755"/>
    </source>
</evidence>
<proteinExistence type="predicted"/>